<comment type="caution">
    <text evidence="2">The sequence shown here is derived from an EMBL/GenBank/DDBJ whole genome shotgun (WGS) entry which is preliminary data.</text>
</comment>
<dbReference type="Proteomes" id="UP000770015">
    <property type="component" value="Unassembled WGS sequence"/>
</dbReference>
<reference evidence="2" key="1">
    <citation type="journal article" date="2021" name="Nat. Commun.">
        <title>Genetic determinants of endophytism in the Arabidopsis root mycobiome.</title>
        <authorList>
            <person name="Mesny F."/>
            <person name="Miyauchi S."/>
            <person name="Thiergart T."/>
            <person name="Pickel B."/>
            <person name="Atanasova L."/>
            <person name="Karlsson M."/>
            <person name="Huettel B."/>
            <person name="Barry K.W."/>
            <person name="Haridas S."/>
            <person name="Chen C."/>
            <person name="Bauer D."/>
            <person name="Andreopoulos W."/>
            <person name="Pangilinan J."/>
            <person name="LaButti K."/>
            <person name="Riley R."/>
            <person name="Lipzen A."/>
            <person name="Clum A."/>
            <person name="Drula E."/>
            <person name="Henrissat B."/>
            <person name="Kohler A."/>
            <person name="Grigoriev I.V."/>
            <person name="Martin F.M."/>
            <person name="Hacquard S."/>
        </authorList>
    </citation>
    <scope>NUCLEOTIDE SEQUENCE</scope>
    <source>
        <strain evidence="2">MPI-SDFR-AT-0117</strain>
    </source>
</reference>
<evidence type="ECO:0000256" key="1">
    <source>
        <dbReference type="SAM" id="MobiDB-lite"/>
    </source>
</evidence>
<dbReference type="AlphaFoldDB" id="A0A9P8VKM3"/>
<dbReference type="EMBL" id="JAGSXJ010000003">
    <property type="protein sequence ID" value="KAH6693514.1"/>
    <property type="molecule type" value="Genomic_DNA"/>
</dbReference>
<sequence length="229" mass="25281">MIFLLRLHYAWAAGHILQSPLELQRAPDTRLKRPAILDPGHPDFRLTPLPLRKPRAGARPDSGNLSDFCVKKDGKPQVCCLQPTLSHTKLSGVWGLVAWAGFRWRPRSGFLSDQTTHAPVASQEDFTRGGKKGGRGPAGARTHVPRWTHCCEVWWTGHRLEVSIASLCLAGSRPACRGMSTSSKNPNNIRFPPVFRASPRIIGLAPPSWEENYPTCMIVPARRGVSGDI</sequence>
<evidence type="ECO:0000313" key="3">
    <source>
        <dbReference type="Proteomes" id="UP000770015"/>
    </source>
</evidence>
<proteinExistence type="predicted"/>
<name>A0A9P8VKM3_9PEZI</name>
<organism evidence="2 3">
    <name type="scientific">Plectosphaerella plurivora</name>
    <dbReference type="NCBI Taxonomy" id="936078"/>
    <lineage>
        <taxon>Eukaryota</taxon>
        <taxon>Fungi</taxon>
        <taxon>Dikarya</taxon>
        <taxon>Ascomycota</taxon>
        <taxon>Pezizomycotina</taxon>
        <taxon>Sordariomycetes</taxon>
        <taxon>Hypocreomycetidae</taxon>
        <taxon>Glomerellales</taxon>
        <taxon>Plectosphaerellaceae</taxon>
        <taxon>Plectosphaerella</taxon>
    </lineage>
</organism>
<gene>
    <name evidence="2" type="ORF">F5X68DRAFT_199242</name>
</gene>
<accession>A0A9P8VKM3</accession>
<feature type="region of interest" description="Disordered" evidence="1">
    <location>
        <begin position="33"/>
        <end position="60"/>
    </location>
</feature>
<keyword evidence="3" id="KW-1185">Reference proteome</keyword>
<evidence type="ECO:0000313" key="2">
    <source>
        <dbReference type="EMBL" id="KAH6693514.1"/>
    </source>
</evidence>
<protein>
    <submittedName>
        <fullName evidence="2">Uncharacterized protein</fullName>
    </submittedName>
</protein>